<evidence type="ECO:0000256" key="5">
    <source>
        <dbReference type="RuleBase" id="RU000461"/>
    </source>
</evidence>
<dbReference type="PRINTS" id="PR00385">
    <property type="entry name" value="P450"/>
</dbReference>
<reference evidence="7 8" key="1">
    <citation type="submission" date="2024-08" db="EMBL/GenBank/DDBJ databases">
        <title>Insights into the chromosomal genome structure of Flemingia macrophylla.</title>
        <authorList>
            <person name="Ding Y."/>
            <person name="Zhao Y."/>
            <person name="Bi W."/>
            <person name="Wu M."/>
            <person name="Zhao G."/>
            <person name="Gong Y."/>
            <person name="Li W."/>
            <person name="Zhang P."/>
        </authorList>
    </citation>
    <scope>NUCLEOTIDE SEQUENCE [LARGE SCALE GENOMIC DNA]</scope>
    <source>
        <strain evidence="7">DYQJB</strain>
        <tissue evidence="7">Leaf</tissue>
    </source>
</reference>
<dbReference type="PROSITE" id="PS00086">
    <property type="entry name" value="CYTOCHROME_P450"/>
    <property type="match status" value="1"/>
</dbReference>
<evidence type="ECO:0000313" key="8">
    <source>
        <dbReference type="Proteomes" id="UP001603857"/>
    </source>
</evidence>
<evidence type="ECO:0000256" key="1">
    <source>
        <dbReference type="ARBA" id="ARBA00010617"/>
    </source>
</evidence>
<keyword evidence="8" id="KW-1185">Reference proteome</keyword>
<dbReference type="InterPro" id="IPR001128">
    <property type="entry name" value="Cyt_P450"/>
</dbReference>
<dbReference type="SUPFAM" id="SSF48264">
    <property type="entry name" value="Cytochrome P450"/>
    <property type="match status" value="1"/>
</dbReference>
<keyword evidence="6" id="KW-1133">Transmembrane helix</keyword>
<protein>
    <recommendedName>
        <fullName evidence="9">Cytochrome P450</fullName>
    </recommendedName>
</protein>
<keyword evidence="6" id="KW-0472">Membrane</keyword>
<dbReference type="InterPro" id="IPR002401">
    <property type="entry name" value="Cyt_P450_E_grp-I"/>
</dbReference>
<dbReference type="PRINTS" id="PR00463">
    <property type="entry name" value="EP450I"/>
</dbReference>
<keyword evidence="3 4" id="KW-0408">Iron</keyword>
<dbReference type="PANTHER" id="PTHR47955">
    <property type="entry name" value="CYTOCHROME P450 FAMILY 71 PROTEIN"/>
    <property type="match status" value="1"/>
</dbReference>
<evidence type="ECO:0000256" key="2">
    <source>
        <dbReference type="ARBA" id="ARBA00022723"/>
    </source>
</evidence>
<dbReference type="GO" id="GO:0004497">
    <property type="term" value="F:monooxygenase activity"/>
    <property type="evidence" value="ECO:0007669"/>
    <property type="project" value="UniProtKB-KW"/>
</dbReference>
<comment type="caution">
    <text evidence="7">The sequence shown here is derived from an EMBL/GenBank/DDBJ whole genome shotgun (WGS) entry which is preliminary data.</text>
</comment>
<feature type="transmembrane region" description="Helical" evidence="6">
    <location>
        <begin position="16"/>
        <end position="34"/>
    </location>
</feature>
<comment type="cofactor">
    <cofactor evidence="4">
        <name>heme</name>
        <dbReference type="ChEBI" id="CHEBI:30413"/>
    </cofactor>
</comment>
<feature type="binding site" description="axial binding residue" evidence="4">
    <location>
        <position position="465"/>
    </location>
    <ligand>
        <name>heme</name>
        <dbReference type="ChEBI" id="CHEBI:30413"/>
    </ligand>
    <ligandPart>
        <name>Fe</name>
        <dbReference type="ChEBI" id="CHEBI:18248"/>
    </ligandPart>
</feature>
<keyword evidence="4 5" id="KW-0349">Heme</keyword>
<sequence length="522" mass="59453">MDLHLPSCMKKMPCDLNTTLFMLLSFFIGTLLVFKLRGRSSIQNLPPSPPKLPIIGNYHQLGTLLHRSFQALSQKYGPLLLLHLGQLPVLVVSSADLAKEVLHTHDLVFASRPHLIATRHLLYECKDIEYSSYGDMWRQKRKICIIELLSMKRVQSVQFIREEEVEALVSNIRQHICSSSSGCPVNLSKMIVATANNVVCRSMLGRKYDADDGGCSFAEVVRDIMIHIPDFSLGDMFPWLGWVGVLSGQTRKYKATFGALDAFFDRLIAERKMQRREDSEKKDFLDTLLQLQESGNLEFELTSDDLKAILMVFLSIPLLMHDMFLGGSDTTSTTIEWAMAELIKNPGTMEKAQEEVRRVVGKKSKLEGNDMDQMEYLKCVVKETLRLHAAAPLLVSRETRSNVKLGGYDIPNKTFVSVNAWAIQRDPEFWEKPEEFLPERFENSEVNYNGQDFQFIPFGSGRRRCPGMAFGIASVEYILANLLCWFDWKLSRSDQELDMTETFGLTVNKRQPLSLQPIPYSN</sequence>
<evidence type="ECO:0008006" key="9">
    <source>
        <dbReference type="Google" id="ProtNLM"/>
    </source>
</evidence>
<keyword evidence="5" id="KW-0560">Oxidoreductase</keyword>
<dbReference type="GO" id="GO:0046872">
    <property type="term" value="F:metal ion binding"/>
    <property type="evidence" value="ECO:0007669"/>
    <property type="project" value="UniProtKB-KW"/>
</dbReference>
<dbReference type="InterPro" id="IPR017972">
    <property type="entry name" value="Cyt_P450_CS"/>
</dbReference>
<dbReference type="InterPro" id="IPR036396">
    <property type="entry name" value="Cyt_P450_sf"/>
</dbReference>
<keyword evidence="6" id="KW-0812">Transmembrane</keyword>
<accession>A0ABD1NFS7</accession>
<dbReference type="PANTHER" id="PTHR47955:SF15">
    <property type="entry name" value="CYTOCHROME P450 71A2-LIKE"/>
    <property type="match status" value="1"/>
</dbReference>
<dbReference type="EMBL" id="JBGMDY010000001">
    <property type="protein sequence ID" value="KAL2346964.1"/>
    <property type="molecule type" value="Genomic_DNA"/>
</dbReference>
<evidence type="ECO:0000313" key="7">
    <source>
        <dbReference type="EMBL" id="KAL2346964.1"/>
    </source>
</evidence>
<keyword evidence="2 4" id="KW-0479">Metal-binding</keyword>
<dbReference type="FunFam" id="1.10.630.10:FF:000011">
    <property type="entry name" value="Cytochrome P450 83B1"/>
    <property type="match status" value="1"/>
</dbReference>
<organism evidence="7 8">
    <name type="scientific">Flemingia macrophylla</name>
    <dbReference type="NCBI Taxonomy" id="520843"/>
    <lineage>
        <taxon>Eukaryota</taxon>
        <taxon>Viridiplantae</taxon>
        <taxon>Streptophyta</taxon>
        <taxon>Embryophyta</taxon>
        <taxon>Tracheophyta</taxon>
        <taxon>Spermatophyta</taxon>
        <taxon>Magnoliopsida</taxon>
        <taxon>eudicotyledons</taxon>
        <taxon>Gunneridae</taxon>
        <taxon>Pentapetalae</taxon>
        <taxon>rosids</taxon>
        <taxon>fabids</taxon>
        <taxon>Fabales</taxon>
        <taxon>Fabaceae</taxon>
        <taxon>Papilionoideae</taxon>
        <taxon>50 kb inversion clade</taxon>
        <taxon>NPAAA clade</taxon>
        <taxon>indigoferoid/millettioid clade</taxon>
        <taxon>Phaseoleae</taxon>
        <taxon>Flemingia</taxon>
    </lineage>
</organism>
<name>A0ABD1NFS7_9FABA</name>
<dbReference type="Gene3D" id="1.10.630.10">
    <property type="entry name" value="Cytochrome P450"/>
    <property type="match status" value="1"/>
</dbReference>
<evidence type="ECO:0000256" key="4">
    <source>
        <dbReference type="PIRSR" id="PIRSR602401-1"/>
    </source>
</evidence>
<comment type="similarity">
    <text evidence="1 5">Belongs to the cytochrome P450 family.</text>
</comment>
<proteinExistence type="inferred from homology"/>
<keyword evidence="5" id="KW-0503">Monooxygenase</keyword>
<dbReference type="Proteomes" id="UP001603857">
    <property type="component" value="Unassembled WGS sequence"/>
</dbReference>
<evidence type="ECO:0000256" key="3">
    <source>
        <dbReference type="ARBA" id="ARBA00023004"/>
    </source>
</evidence>
<dbReference type="Pfam" id="PF00067">
    <property type="entry name" value="p450"/>
    <property type="match status" value="1"/>
</dbReference>
<evidence type="ECO:0000256" key="6">
    <source>
        <dbReference type="SAM" id="Phobius"/>
    </source>
</evidence>
<gene>
    <name evidence="7" type="ORF">Fmac_000964</name>
</gene>
<dbReference type="AlphaFoldDB" id="A0ABD1NFS7"/>
<dbReference type="CDD" id="cd11072">
    <property type="entry name" value="CYP71-like"/>
    <property type="match status" value="1"/>
</dbReference>